<feature type="region of interest" description="Disordered" evidence="7">
    <location>
        <begin position="1"/>
        <end position="47"/>
    </location>
</feature>
<dbReference type="OrthoDB" id="3437016at2759"/>
<keyword evidence="4 8" id="KW-0812">Transmembrane</keyword>
<protein>
    <recommendedName>
        <fullName evidence="9">Major facilitator superfamily (MFS) profile domain-containing protein</fullName>
    </recommendedName>
</protein>
<dbReference type="GO" id="GO:0015174">
    <property type="term" value="F:basic amino acid transmembrane transporter activity"/>
    <property type="evidence" value="ECO:0007669"/>
    <property type="project" value="TreeGrafter"/>
</dbReference>
<keyword evidence="6 8" id="KW-0472">Membrane</keyword>
<dbReference type="CDD" id="cd17502">
    <property type="entry name" value="MFS_Azr1_MDR_like"/>
    <property type="match status" value="1"/>
</dbReference>
<evidence type="ECO:0000313" key="10">
    <source>
        <dbReference type="EMBL" id="KIJ23971.1"/>
    </source>
</evidence>
<dbReference type="PANTHER" id="PTHR23501">
    <property type="entry name" value="MAJOR FACILITATOR SUPERFAMILY"/>
    <property type="match status" value="1"/>
</dbReference>
<feature type="transmembrane region" description="Helical" evidence="8">
    <location>
        <begin position="181"/>
        <end position="203"/>
    </location>
</feature>
<feature type="transmembrane region" description="Helical" evidence="8">
    <location>
        <begin position="350"/>
        <end position="369"/>
    </location>
</feature>
<comment type="similarity">
    <text evidence="2">Belongs to the major facilitator superfamily.</text>
</comment>
<keyword evidence="5 8" id="KW-1133">Transmembrane helix</keyword>
<evidence type="ECO:0000256" key="5">
    <source>
        <dbReference type="ARBA" id="ARBA00022989"/>
    </source>
</evidence>
<dbReference type="PANTHER" id="PTHR23501:SF84">
    <property type="entry name" value="VACUOLAR MEMBRANE AMINO ACID UPTAKE TRANSPORTER FNX2"/>
    <property type="match status" value="1"/>
</dbReference>
<evidence type="ECO:0000313" key="11">
    <source>
        <dbReference type="Proteomes" id="UP000054279"/>
    </source>
</evidence>
<feature type="transmembrane region" description="Helical" evidence="8">
    <location>
        <begin position="275"/>
        <end position="293"/>
    </location>
</feature>
<dbReference type="EMBL" id="KN837554">
    <property type="protein sequence ID" value="KIJ23971.1"/>
    <property type="molecule type" value="Genomic_DNA"/>
</dbReference>
<dbReference type="InterPro" id="IPR020846">
    <property type="entry name" value="MFS_dom"/>
</dbReference>
<proteinExistence type="inferred from homology"/>
<evidence type="ECO:0000256" key="2">
    <source>
        <dbReference type="ARBA" id="ARBA00008335"/>
    </source>
</evidence>
<sequence>MASEERQPLLDPKQNRGSVGQTSYTDERGAHSADQSQESGNGADPGTAPMQKVRMLSILLPVSIGTFLAAMDATIVASSYASIGNDLKQLQSTSWIATGYMLTLTSIQPLYGKLSDIFGRKACLLFAHFIFGLGCLFCGLARSMEELIAARIFAGIGGGGMTTVVSILVSDIVPLRQRGTWQGILNIVFSVGSASGAPLGGFLADNVGWRWAFLVQVPITLIAFLAVFFALHPPVQQRLEMSTWVKFRRIDILGAIALVTAVFSLLFGLDRGSNISWLSSISYGSLIASLVTPSLAKEPFAPKHIIVNASLIGSYLTNFFAFGASLSAIFHVSLYAQAVQGKSASETGALLIPAIFAGVTGSLLAGFIMQKTGKYKWLTSGSLISMIAGTNIQTFFTCVDQFISGLVLIRLGGGSSVTTTLIALIANVTAADQAVAIAVSYLFRSLGGVVGISLGSALVQNTLRVYLADKLTGRGLDVEEIVRHVRESLSYIDTLDPATRVIVRSSYEKAVASAFWLTTLVY</sequence>
<evidence type="ECO:0000256" key="8">
    <source>
        <dbReference type="SAM" id="Phobius"/>
    </source>
</evidence>
<dbReference type="Gene3D" id="1.20.1250.20">
    <property type="entry name" value="MFS general substrate transporter like domains"/>
    <property type="match status" value="1"/>
</dbReference>
<reference evidence="10 11" key="1">
    <citation type="submission" date="2014-06" db="EMBL/GenBank/DDBJ databases">
        <title>Evolutionary Origins and Diversification of the Mycorrhizal Mutualists.</title>
        <authorList>
            <consortium name="DOE Joint Genome Institute"/>
            <consortium name="Mycorrhizal Genomics Consortium"/>
            <person name="Kohler A."/>
            <person name="Kuo A."/>
            <person name="Nagy L.G."/>
            <person name="Floudas D."/>
            <person name="Copeland A."/>
            <person name="Barry K.W."/>
            <person name="Cichocki N."/>
            <person name="Veneault-Fourrey C."/>
            <person name="LaButti K."/>
            <person name="Lindquist E.A."/>
            <person name="Lipzen A."/>
            <person name="Lundell T."/>
            <person name="Morin E."/>
            <person name="Murat C."/>
            <person name="Riley R."/>
            <person name="Ohm R."/>
            <person name="Sun H."/>
            <person name="Tunlid A."/>
            <person name="Henrissat B."/>
            <person name="Grigoriev I.V."/>
            <person name="Hibbett D.S."/>
            <person name="Martin F."/>
        </authorList>
    </citation>
    <scope>NUCLEOTIDE SEQUENCE [LARGE SCALE GENOMIC DNA]</scope>
    <source>
        <strain evidence="10 11">SS14</strain>
    </source>
</reference>
<evidence type="ECO:0000256" key="3">
    <source>
        <dbReference type="ARBA" id="ARBA00022448"/>
    </source>
</evidence>
<comment type="subcellular location">
    <subcellularLocation>
        <location evidence="1">Endomembrane system</location>
        <topology evidence="1">Multi-pass membrane protein</topology>
    </subcellularLocation>
</comment>
<feature type="transmembrane region" description="Helical" evidence="8">
    <location>
        <begin position="209"/>
        <end position="231"/>
    </location>
</feature>
<dbReference type="SUPFAM" id="SSF103473">
    <property type="entry name" value="MFS general substrate transporter"/>
    <property type="match status" value="1"/>
</dbReference>
<gene>
    <name evidence="10" type="ORF">M422DRAFT_62375</name>
</gene>
<keyword evidence="3" id="KW-0813">Transport</keyword>
<dbReference type="GO" id="GO:0012505">
    <property type="term" value="C:endomembrane system"/>
    <property type="evidence" value="ECO:0007669"/>
    <property type="project" value="UniProtKB-SubCell"/>
</dbReference>
<name>A0A0C9UEV3_SPHS4</name>
<evidence type="ECO:0000256" key="7">
    <source>
        <dbReference type="SAM" id="MobiDB-lite"/>
    </source>
</evidence>
<feature type="transmembrane region" description="Helical" evidence="8">
    <location>
        <begin position="58"/>
        <end position="81"/>
    </location>
</feature>
<dbReference type="GO" id="GO:0000329">
    <property type="term" value="C:fungal-type vacuole membrane"/>
    <property type="evidence" value="ECO:0007669"/>
    <property type="project" value="TreeGrafter"/>
</dbReference>
<feature type="transmembrane region" description="Helical" evidence="8">
    <location>
        <begin position="123"/>
        <end position="142"/>
    </location>
</feature>
<keyword evidence="11" id="KW-1185">Reference proteome</keyword>
<feature type="transmembrane region" description="Helical" evidence="8">
    <location>
        <begin position="93"/>
        <end position="111"/>
    </location>
</feature>
<evidence type="ECO:0000256" key="6">
    <source>
        <dbReference type="ARBA" id="ARBA00023136"/>
    </source>
</evidence>
<feature type="transmembrane region" description="Helical" evidence="8">
    <location>
        <begin position="148"/>
        <end position="169"/>
    </location>
</feature>
<dbReference type="FunFam" id="1.20.1720.10:FF:000013">
    <property type="entry name" value="Related to multidrug resistance proteins"/>
    <property type="match status" value="1"/>
</dbReference>
<feature type="transmembrane region" description="Helical" evidence="8">
    <location>
        <begin position="305"/>
        <end position="330"/>
    </location>
</feature>
<evidence type="ECO:0000256" key="4">
    <source>
        <dbReference type="ARBA" id="ARBA00022692"/>
    </source>
</evidence>
<dbReference type="Gene3D" id="1.20.1720.10">
    <property type="entry name" value="Multidrug resistance protein D"/>
    <property type="match status" value="1"/>
</dbReference>
<dbReference type="PROSITE" id="PS50850">
    <property type="entry name" value="MFS"/>
    <property type="match status" value="1"/>
</dbReference>
<dbReference type="HOGENOM" id="CLU_000960_22_0_1"/>
<dbReference type="AlphaFoldDB" id="A0A0C9UEV3"/>
<dbReference type="InterPro" id="IPR011701">
    <property type="entry name" value="MFS"/>
</dbReference>
<feature type="transmembrane region" description="Helical" evidence="8">
    <location>
        <begin position="381"/>
        <end position="409"/>
    </location>
</feature>
<dbReference type="InterPro" id="IPR036259">
    <property type="entry name" value="MFS_trans_sf"/>
</dbReference>
<dbReference type="Pfam" id="PF07690">
    <property type="entry name" value="MFS_1"/>
    <property type="match status" value="1"/>
</dbReference>
<feature type="compositionally biased region" description="Polar residues" evidence="7">
    <location>
        <begin position="15"/>
        <end position="24"/>
    </location>
</feature>
<evidence type="ECO:0000256" key="1">
    <source>
        <dbReference type="ARBA" id="ARBA00004127"/>
    </source>
</evidence>
<dbReference type="Proteomes" id="UP000054279">
    <property type="component" value="Unassembled WGS sequence"/>
</dbReference>
<evidence type="ECO:0000259" key="9">
    <source>
        <dbReference type="PROSITE" id="PS50850"/>
    </source>
</evidence>
<feature type="domain" description="Major facilitator superfamily (MFS) profile" evidence="9">
    <location>
        <begin position="58"/>
        <end position="522"/>
    </location>
</feature>
<organism evidence="10 11">
    <name type="scientific">Sphaerobolus stellatus (strain SS14)</name>
    <dbReference type="NCBI Taxonomy" id="990650"/>
    <lineage>
        <taxon>Eukaryota</taxon>
        <taxon>Fungi</taxon>
        <taxon>Dikarya</taxon>
        <taxon>Basidiomycota</taxon>
        <taxon>Agaricomycotina</taxon>
        <taxon>Agaricomycetes</taxon>
        <taxon>Phallomycetidae</taxon>
        <taxon>Geastrales</taxon>
        <taxon>Sphaerobolaceae</taxon>
        <taxon>Sphaerobolus</taxon>
    </lineage>
</organism>
<feature type="transmembrane region" description="Helical" evidence="8">
    <location>
        <begin position="252"/>
        <end position="269"/>
    </location>
</feature>
<accession>A0A0C9UEV3</accession>